<dbReference type="SUPFAM" id="SSF48371">
    <property type="entry name" value="ARM repeat"/>
    <property type="match status" value="1"/>
</dbReference>
<keyword evidence="2" id="KW-1185">Reference proteome</keyword>
<gene>
    <name evidence="1" type="ordered locus">KVU_1829</name>
</gene>
<dbReference type="EMBL" id="CP002018">
    <property type="protein sequence ID" value="AEM41668.1"/>
    <property type="molecule type" value="Genomic_DNA"/>
</dbReference>
<dbReference type="InterPro" id="IPR014825">
    <property type="entry name" value="DNA_alkylation"/>
</dbReference>
<dbReference type="eggNOG" id="COG4912">
    <property type="taxonomic scope" value="Bacteria"/>
</dbReference>
<dbReference type="AlphaFoldDB" id="F9Y3X7"/>
<sequence length="236" mass="26209">MSLPDDLQCRLVTLEEELRVEGWDPTPAEMIDWLARELRPANELPARLELAARLWAFGTQDARILAAKLLTQARMRPDDAIWAALTGWIAELGAGAEEWALIESVSRALDRRIEAAPERLAEITPWVSHENAALRAAFALVARPNLRLKMPKAADLARRDELLVLLAPLAADRDQMVQRALASALRDLAKHDAPRATTFLLAHGNAMVPWARRESIGRLPIALDDRGRITGAPDNH</sequence>
<accession>F9Y3X7</accession>
<name>F9Y3X7_KETVW</name>
<organism evidence="1 2">
    <name type="scientific">Ketogulonicigenium vulgare (strain WSH-001)</name>
    <dbReference type="NCBI Taxonomy" id="759362"/>
    <lineage>
        <taxon>Bacteria</taxon>
        <taxon>Pseudomonadati</taxon>
        <taxon>Pseudomonadota</taxon>
        <taxon>Alphaproteobacteria</taxon>
        <taxon>Rhodobacterales</taxon>
        <taxon>Roseobacteraceae</taxon>
        <taxon>Ketogulonicigenium</taxon>
    </lineage>
</organism>
<proteinExistence type="predicted"/>
<protein>
    <submittedName>
        <fullName evidence="1">DNA alkylation repair enzyme superfamily protein</fullName>
    </submittedName>
</protein>
<reference evidence="1 2" key="1">
    <citation type="journal article" date="2011" name="J. Bacteriol.">
        <title>Complete genome sequence of the industrial strain Ketogulonicigenium vulgare WSH-001.</title>
        <authorList>
            <person name="Liu L."/>
            <person name="Li Y."/>
            <person name="Zhang J."/>
            <person name="Zhou Z."/>
            <person name="Liu J."/>
            <person name="Li X."/>
            <person name="Zhou J."/>
            <person name="Du G."/>
            <person name="Wang L."/>
            <person name="Chen J."/>
        </authorList>
    </citation>
    <scope>NUCLEOTIDE SEQUENCE [LARGE SCALE GENOMIC DNA]</scope>
    <source>
        <strain evidence="1 2">WSH-001</strain>
    </source>
</reference>
<dbReference type="Proteomes" id="UP000000692">
    <property type="component" value="Chromosome"/>
</dbReference>
<dbReference type="KEGG" id="kvl:KVU_1829"/>
<dbReference type="HOGENOM" id="CLU_086977_0_0_5"/>
<evidence type="ECO:0000313" key="1">
    <source>
        <dbReference type="EMBL" id="AEM41668.1"/>
    </source>
</evidence>
<dbReference type="Gene3D" id="1.25.10.90">
    <property type="match status" value="1"/>
</dbReference>
<evidence type="ECO:0000313" key="2">
    <source>
        <dbReference type="Proteomes" id="UP000000692"/>
    </source>
</evidence>
<dbReference type="OrthoDB" id="9775346at2"/>
<dbReference type="InterPro" id="IPR016024">
    <property type="entry name" value="ARM-type_fold"/>
</dbReference>
<dbReference type="Pfam" id="PF08713">
    <property type="entry name" value="DNA_alkylation"/>
    <property type="match status" value="1"/>
</dbReference>
<dbReference type="RefSeq" id="WP_013385033.1">
    <property type="nucleotide sequence ID" value="NC_017384.1"/>
</dbReference>